<protein>
    <recommendedName>
        <fullName evidence="2">Ig-like domain-containing protein</fullName>
    </recommendedName>
</protein>
<evidence type="ECO:0000256" key="1">
    <source>
        <dbReference type="SAM" id="Phobius"/>
    </source>
</evidence>
<dbReference type="GO" id="GO:0050808">
    <property type="term" value="P:synapse organization"/>
    <property type="evidence" value="ECO:0007669"/>
    <property type="project" value="TreeGrafter"/>
</dbReference>
<evidence type="ECO:0000313" key="3">
    <source>
        <dbReference type="EMBL" id="JAI59710.1"/>
    </source>
</evidence>
<dbReference type="Pfam" id="PF07679">
    <property type="entry name" value="I-set"/>
    <property type="match status" value="1"/>
</dbReference>
<dbReference type="InterPro" id="IPR013106">
    <property type="entry name" value="Ig_V-set"/>
</dbReference>
<dbReference type="CDD" id="cd00096">
    <property type="entry name" value="Ig"/>
    <property type="match status" value="1"/>
</dbReference>
<reference evidence="3" key="1">
    <citation type="submission" date="2015-09" db="EMBL/GenBank/DDBJ databases">
        <title>Scylla olivacea transcriptome.</title>
        <authorList>
            <person name="Ikhwanuddin M."/>
        </authorList>
    </citation>
    <scope>NUCLEOTIDE SEQUENCE</scope>
</reference>
<dbReference type="InterPro" id="IPR037448">
    <property type="entry name" value="Zig-8"/>
</dbReference>
<dbReference type="InterPro" id="IPR007110">
    <property type="entry name" value="Ig-like_dom"/>
</dbReference>
<feature type="domain" description="Ig-like" evidence="2">
    <location>
        <begin position="180"/>
        <end position="272"/>
    </location>
</feature>
<dbReference type="InterPro" id="IPR013783">
    <property type="entry name" value="Ig-like_fold"/>
</dbReference>
<dbReference type="SMART" id="SM00408">
    <property type="entry name" value="IGc2"/>
    <property type="match status" value="2"/>
</dbReference>
<keyword evidence="1" id="KW-0812">Transmembrane</keyword>
<dbReference type="InterPro" id="IPR036179">
    <property type="entry name" value="Ig-like_dom_sf"/>
</dbReference>
<dbReference type="FunFam" id="2.60.40.10:FF:001061">
    <property type="entry name" value="Uncharacterized protein, isoform C"/>
    <property type="match status" value="1"/>
</dbReference>
<name>A0A0P4VUX1_SCYOL</name>
<proteinExistence type="predicted"/>
<sequence>MATPGGDTSRGNVTREGRHLLTRSASVGSMVVFLVLFILPAAGLSFIYHEKPENPQRMWDPEKGVGFLQGLQVVPFTLDNITVVNHTAQVGATTYLHCQVRNLANKQVSWIRRRDYHILTSGLHTYSRDARFSVVRSEEADDWALRIRFLQKRDEGAYECQVSTKTGRYGYLINLEVVVPEAVISGPIERHLQAGSTISLKCTIQGGLVPPQFIFWFHNSKMINYDQSRGGITVAMDHRVPTTSRLTIMNASLMDSGNYSCTANNIIPASIFVFVSEGDFKTAAIQRLESSTTSVTKTSNINFLLHLFSSLLLYLMNLTQRGT</sequence>
<dbReference type="SUPFAM" id="SSF48726">
    <property type="entry name" value="Immunoglobulin"/>
    <property type="match status" value="2"/>
</dbReference>
<dbReference type="SMART" id="SM00406">
    <property type="entry name" value="IGv"/>
    <property type="match status" value="2"/>
</dbReference>
<dbReference type="InterPro" id="IPR003599">
    <property type="entry name" value="Ig_sub"/>
</dbReference>
<dbReference type="PANTHER" id="PTHR23279:SF45">
    <property type="entry name" value="DEFECTIVE PROBOSCIS EXTENSION RESPONSE 12, ISOFORM C"/>
    <property type="match status" value="1"/>
</dbReference>
<dbReference type="InterPro" id="IPR003598">
    <property type="entry name" value="Ig_sub2"/>
</dbReference>
<keyword evidence="1" id="KW-0472">Membrane</keyword>
<dbReference type="PANTHER" id="PTHR23279">
    <property type="entry name" value="DEFECTIVE PROBOSCIS EXTENSION RESPONSE DPR -RELATED"/>
    <property type="match status" value="1"/>
</dbReference>
<evidence type="ECO:0000259" key="2">
    <source>
        <dbReference type="PROSITE" id="PS50835"/>
    </source>
</evidence>
<dbReference type="EMBL" id="GDRN01094525">
    <property type="protein sequence ID" value="JAI59710.1"/>
    <property type="molecule type" value="Transcribed_RNA"/>
</dbReference>
<dbReference type="InterPro" id="IPR013098">
    <property type="entry name" value="Ig_I-set"/>
</dbReference>
<feature type="transmembrane region" description="Helical" evidence="1">
    <location>
        <begin position="25"/>
        <end position="48"/>
    </location>
</feature>
<dbReference type="Pfam" id="PF13927">
    <property type="entry name" value="Ig_3"/>
    <property type="match status" value="1"/>
</dbReference>
<accession>A0A0P4VUX1</accession>
<feature type="domain" description="Ig-like" evidence="2">
    <location>
        <begin position="75"/>
        <end position="178"/>
    </location>
</feature>
<dbReference type="GO" id="GO:0032589">
    <property type="term" value="C:neuron projection membrane"/>
    <property type="evidence" value="ECO:0007669"/>
    <property type="project" value="TreeGrafter"/>
</dbReference>
<dbReference type="PROSITE" id="PS50835">
    <property type="entry name" value="IG_LIKE"/>
    <property type="match status" value="2"/>
</dbReference>
<dbReference type="SMART" id="SM00409">
    <property type="entry name" value="IG"/>
    <property type="match status" value="2"/>
</dbReference>
<dbReference type="Gene3D" id="2.60.40.10">
    <property type="entry name" value="Immunoglobulins"/>
    <property type="match status" value="2"/>
</dbReference>
<keyword evidence="1" id="KW-1133">Transmembrane helix</keyword>
<organism evidence="3">
    <name type="scientific">Scylla olivacea</name>
    <name type="common">Orange mud crab</name>
    <name type="synonym">Cancer olivacea</name>
    <dbReference type="NCBI Taxonomy" id="85551"/>
    <lineage>
        <taxon>Eukaryota</taxon>
        <taxon>Metazoa</taxon>
        <taxon>Ecdysozoa</taxon>
        <taxon>Arthropoda</taxon>
        <taxon>Crustacea</taxon>
        <taxon>Multicrustacea</taxon>
        <taxon>Malacostraca</taxon>
        <taxon>Eumalacostraca</taxon>
        <taxon>Eucarida</taxon>
        <taxon>Decapoda</taxon>
        <taxon>Pleocyemata</taxon>
        <taxon>Brachyura</taxon>
        <taxon>Eubrachyura</taxon>
        <taxon>Portunoidea</taxon>
        <taxon>Portunidae</taxon>
        <taxon>Portuninae</taxon>
        <taxon>Scylla</taxon>
    </lineage>
</organism>
<dbReference type="AlphaFoldDB" id="A0A0P4VUX1"/>